<dbReference type="Gene3D" id="3.90.550.10">
    <property type="entry name" value="Spore Coat Polysaccharide Biosynthesis Protein SpsA, Chain A"/>
    <property type="match status" value="1"/>
</dbReference>
<dbReference type="AlphaFoldDB" id="A0A2X0WFI8"/>
<dbReference type="SUPFAM" id="SSF53448">
    <property type="entry name" value="Nucleotide-diphospho-sugar transferases"/>
    <property type="match status" value="1"/>
</dbReference>
<evidence type="ECO:0000259" key="1">
    <source>
        <dbReference type="Pfam" id="PF00535"/>
    </source>
</evidence>
<protein>
    <submittedName>
        <fullName evidence="2">N-glycosyltransferase</fullName>
    </submittedName>
</protein>
<feature type="domain" description="Glycosyltransferase 2-like" evidence="1">
    <location>
        <begin position="10"/>
        <end position="135"/>
    </location>
</feature>
<reference evidence="2 3" key="1">
    <citation type="submission" date="2018-06" db="EMBL/GenBank/DDBJ databases">
        <authorList>
            <consortium name="Pathogen Informatics"/>
            <person name="Doyle S."/>
        </authorList>
    </citation>
    <scope>NUCLEOTIDE SEQUENCE [LARGE SCALE GENOMIC DNA]</scope>
    <source>
        <strain evidence="2 3">NCTC13093</strain>
    </source>
</reference>
<dbReference type="Proteomes" id="UP000250086">
    <property type="component" value="Unassembled WGS sequence"/>
</dbReference>
<gene>
    <name evidence="2" type="ORF">NCTC13093_00500</name>
</gene>
<organism evidence="2 3">
    <name type="scientific">Anaerobiospirillum thomasii</name>
    <dbReference type="NCBI Taxonomy" id="179995"/>
    <lineage>
        <taxon>Bacteria</taxon>
        <taxon>Pseudomonadati</taxon>
        <taxon>Pseudomonadota</taxon>
        <taxon>Gammaproteobacteria</taxon>
        <taxon>Aeromonadales</taxon>
        <taxon>Succinivibrionaceae</taxon>
        <taxon>Anaerobiospirillum</taxon>
    </lineage>
</organism>
<dbReference type="GO" id="GO:0016740">
    <property type="term" value="F:transferase activity"/>
    <property type="evidence" value="ECO:0007669"/>
    <property type="project" value="UniProtKB-KW"/>
</dbReference>
<dbReference type="RefSeq" id="WP_113743321.1">
    <property type="nucleotide sequence ID" value="NZ_UAPU01000007.1"/>
</dbReference>
<dbReference type="CDD" id="cd04179">
    <property type="entry name" value="DPM_DPG-synthase_like"/>
    <property type="match status" value="1"/>
</dbReference>
<dbReference type="InterPro" id="IPR001173">
    <property type="entry name" value="Glyco_trans_2-like"/>
</dbReference>
<dbReference type="GO" id="GO:0006487">
    <property type="term" value="P:protein N-linked glycosylation"/>
    <property type="evidence" value="ECO:0007669"/>
    <property type="project" value="TreeGrafter"/>
</dbReference>
<keyword evidence="3" id="KW-1185">Reference proteome</keyword>
<dbReference type="PANTHER" id="PTHR10859:SF91">
    <property type="entry name" value="DOLICHYL-PHOSPHATE BETA-GLUCOSYLTRANSFERASE"/>
    <property type="match status" value="1"/>
</dbReference>
<name>A0A2X0WFI8_9GAMM</name>
<dbReference type="OrthoDB" id="9808633at2"/>
<dbReference type="InterPro" id="IPR029044">
    <property type="entry name" value="Nucleotide-diphossugar_trans"/>
</dbReference>
<accession>A0A2X0WFI8</accession>
<keyword evidence="2" id="KW-0808">Transferase</keyword>
<dbReference type="EMBL" id="UAPV01000001">
    <property type="protein sequence ID" value="SPT69137.1"/>
    <property type="molecule type" value="Genomic_DNA"/>
</dbReference>
<dbReference type="PANTHER" id="PTHR10859">
    <property type="entry name" value="GLYCOSYL TRANSFERASE"/>
    <property type="match status" value="1"/>
</dbReference>
<dbReference type="Pfam" id="PF00535">
    <property type="entry name" value="Glycos_transf_2"/>
    <property type="match status" value="1"/>
</dbReference>
<evidence type="ECO:0000313" key="3">
    <source>
        <dbReference type="Proteomes" id="UP000250086"/>
    </source>
</evidence>
<sequence length="563" mass="64762">MLDNTNYRLCIVIPCYNQGSLLSDTLLRIKRYNLTTYVVDDGSSLQSKAYLKDIPFDNESLILIDESENQGKGMALLIGFKRAMQDGFTHALQVDADGQHELEIIDSFIKLSASHPDCLISGTPVYDASIPKSRLYGRYITDFWVCIETLSRCLKDSMCGLRIYPLKAALKAYEKIYNYRMSFDTEIMVRMYFEGVDSLFIDTKVTYPENGISNFRVFKDNLAISMMHTRLVLYMLTHLPSVIKRRSGSDWSKKSEVKGAFMLRLSLKLYSVFGRKFFNMLVPLVISFYYMFASEKRKYSLEYINTLKSYADTKGIKLENKESITAFNHFIYFALYLVDKIAAFRNELRLDRDVFFTKGSFEAFEVDDNEGKIILGSHLGEIEVLRAIVQKTKTKVINALIYTKGSQQYQKVLKDLAPDSCLNIIAVDDFGPQTAMLIDSLIKKGEYVAILADRVGVHDDKARVSRVHECSFLGKKAVFPQGPFILASLLRCKVITLFALREGQRINIYARRFAKRINRKQKDGSSAIEGYIEQYVQILEEHTLKAPLNFFNFYDFWKQDEKN</sequence>
<evidence type="ECO:0000313" key="2">
    <source>
        <dbReference type="EMBL" id="SPT69137.1"/>
    </source>
</evidence>
<proteinExistence type="predicted"/>